<sequence>MNKAQLLIIMLVLGLAAAGCQAAVQSQAPTTDGATNDYISAVQAIGLAEKLMPEGYLDQFTLTAEQTGDVWKVKAALYRNVLVAEELDWPAGETSYLNYGLLPEGEVRMLVVELDAASGEVRHLTASDSLSMPEGDLPNAVSPACGGCE</sequence>
<feature type="signal peptide" evidence="1">
    <location>
        <begin position="1"/>
        <end position="22"/>
    </location>
</feature>
<evidence type="ECO:0000313" key="3">
    <source>
        <dbReference type="Proteomes" id="UP001375370"/>
    </source>
</evidence>
<dbReference type="RefSeq" id="WP_338736729.1">
    <property type="nucleotide sequence ID" value="NZ_CP146612.1"/>
</dbReference>
<gene>
    <name evidence="2" type="ORF">V8247_04950</name>
</gene>
<dbReference type="PROSITE" id="PS51257">
    <property type="entry name" value="PROKAR_LIPOPROTEIN"/>
    <property type="match status" value="1"/>
</dbReference>
<protein>
    <recommendedName>
        <fullName evidence="4">PepSY domain-containing protein</fullName>
    </recommendedName>
</protein>
<organism evidence="2 3">
    <name type="scientific">Candidatus Dehalogenimonas loeffleri</name>
    <dbReference type="NCBI Taxonomy" id="3127115"/>
    <lineage>
        <taxon>Bacteria</taxon>
        <taxon>Bacillati</taxon>
        <taxon>Chloroflexota</taxon>
        <taxon>Dehalococcoidia</taxon>
        <taxon>Dehalococcoidales</taxon>
        <taxon>Dehalococcoidaceae</taxon>
        <taxon>Dehalogenimonas</taxon>
    </lineage>
</organism>
<dbReference type="EMBL" id="CP146612">
    <property type="protein sequence ID" value="WWX24617.1"/>
    <property type="molecule type" value="Genomic_DNA"/>
</dbReference>
<proteinExistence type="predicted"/>
<reference evidence="2 3" key="1">
    <citation type="submission" date="2024-03" db="EMBL/GenBank/DDBJ databases">
        <title>A Dehalogenimonas Isolated from Estuarine Sediments Dihaloeliminates Chlorinated Alkanes.</title>
        <authorList>
            <person name="Yang Y."/>
            <person name="Wang H."/>
        </authorList>
    </citation>
    <scope>NUCLEOTIDE SEQUENCE [LARGE SCALE GENOMIC DNA]</scope>
    <source>
        <strain evidence="2 3">W</strain>
    </source>
</reference>
<dbReference type="Proteomes" id="UP001375370">
    <property type="component" value="Chromosome"/>
</dbReference>
<feature type="chain" id="PRO_5045899341" description="PepSY domain-containing protein" evidence="1">
    <location>
        <begin position="23"/>
        <end position="149"/>
    </location>
</feature>
<evidence type="ECO:0000313" key="2">
    <source>
        <dbReference type="EMBL" id="WWX24617.1"/>
    </source>
</evidence>
<keyword evidence="1" id="KW-0732">Signal</keyword>
<evidence type="ECO:0008006" key="4">
    <source>
        <dbReference type="Google" id="ProtNLM"/>
    </source>
</evidence>
<evidence type="ECO:0000256" key="1">
    <source>
        <dbReference type="SAM" id="SignalP"/>
    </source>
</evidence>
<name>A0ABZ2J4V6_9CHLR</name>
<keyword evidence="3" id="KW-1185">Reference proteome</keyword>
<accession>A0ABZ2J4V6</accession>